<reference evidence="17 18" key="1">
    <citation type="journal article" date="2015" name="Genome Announc.">
        <title>Draft Genome Sequence of a Heterotrophic Facultative Anaerobic Thermophilic Bacterium, Ardenticatena maritima Strain 110ST.</title>
        <authorList>
            <person name="Kawaichi S."/>
            <person name="Yoshida T."/>
            <person name="Sako Y."/>
            <person name="Nakamura R."/>
        </authorList>
    </citation>
    <scope>NUCLEOTIDE SEQUENCE [LARGE SCALE GENOMIC DNA]</scope>
    <source>
        <strain evidence="17 18">110S</strain>
    </source>
</reference>
<comment type="function">
    <text evidence="16">Catalyzes the phosphorylation of pantothenate (Pan), the first step in CoA biosynthesis.</text>
</comment>
<dbReference type="EMBL" id="BBZA01000073">
    <property type="protein sequence ID" value="GAP62661.1"/>
    <property type="molecule type" value="Genomic_DNA"/>
</dbReference>
<dbReference type="Proteomes" id="UP000037784">
    <property type="component" value="Unassembled WGS sequence"/>
</dbReference>
<dbReference type="FunCoup" id="A0A0M8K7Y2">
    <property type="interactions" value="370"/>
</dbReference>
<evidence type="ECO:0000256" key="15">
    <source>
        <dbReference type="ARBA" id="ARBA00040883"/>
    </source>
</evidence>
<dbReference type="RefSeq" id="WP_161804536.1">
    <property type="nucleotide sequence ID" value="NZ_LGKN01000006.1"/>
</dbReference>
<evidence type="ECO:0000313" key="18">
    <source>
        <dbReference type="Proteomes" id="UP000037784"/>
    </source>
</evidence>
<comment type="similarity">
    <text evidence="14 16">Belongs to the type III pantothenate kinase family.</text>
</comment>
<comment type="cofactor">
    <cofactor evidence="16">
        <name>NH4(+)</name>
        <dbReference type="ChEBI" id="CHEBI:28938"/>
    </cofactor>
    <cofactor evidence="16">
        <name>K(+)</name>
        <dbReference type="ChEBI" id="CHEBI:29103"/>
    </cofactor>
    <text evidence="16">A monovalent cation. Ammonium or potassium.</text>
</comment>
<keyword evidence="7 16" id="KW-0963">Cytoplasm</keyword>
<dbReference type="PANTHER" id="PTHR34265">
    <property type="entry name" value="TYPE III PANTOTHENATE KINASE"/>
    <property type="match status" value="1"/>
</dbReference>
<dbReference type="NCBIfam" id="NF009855">
    <property type="entry name" value="PRK13321.1"/>
    <property type="match status" value="1"/>
</dbReference>
<comment type="subcellular location">
    <subcellularLocation>
        <location evidence="3 16">Cytoplasm</location>
    </subcellularLocation>
</comment>
<dbReference type="SUPFAM" id="SSF53067">
    <property type="entry name" value="Actin-like ATPase domain"/>
    <property type="match status" value="2"/>
</dbReference>
<dbReference type="Pfam" id="PF03309">
    <property type="entry name" value="Pan_kinase"/>
    <property type="match status" value="1"/>
</dbReference>
<comment type="subunit">
    <text evidence="5 16">Homodimer.</text>
</comment>
<reference evidence="18" key="2">
    <citation type="submission" date="2015-08" db="EMBL/GenBank/DDBJ databases">
        <title>Draft Genome Sequence of a Heterotrophic Facultative Anaerobic Bacterium Ardenticatena maritima Strain 110S.</title>
        <authorList>
            <person name="Kawaichi S."/>
            <person name="Yoshida T."/>
            <person name="Sako Y."/>
            <person name="Nakamura R."/>
        </authorList>
    </citation>
    <scope>NUCLEOTIDE SEQUENCE [LARGE SCALE GENOMIC DNA]</scope>
    <source>
        <strain evidence="18">110S</strain>
    </source>
</reference>
<evidence type="ECO:0000256" key="8">
    <source>
        <dbReference type="ARBA" id="ARBA00022679"/>
    </source>
</evidence>
<dbReference type="InterPro" id="IPR043129">
    <property type="entry name" value="ATPase_NBD"/>
</dbReference>
<gene>
    <name evidence="16 17" type="primary">coaX</name>
    <name evidence="17" type="ORF">ARMA_1084</name>
</gene>
<keyword evidence="13 16" id="KW-0173">Coenzyme A biosynthesis</keyword>
<feature type="binding site" evidence="16">
    <location>
        <begin position="114"/>
        <end position="117"/>
    </location>
    <ligand>
        <name>substrate</name>
    </ligand>
</feature>
<dbReference type="AlphaFoldDB" id="A0A0M8K7Y2"/>
<evidence type="ECO:0000256" key="7">
    <source>
        <dbReference type="ARBA" id="ARBA00022490"/>
    </source>
</evidence>
<feature type="binding site" evidence="16">
    <location>
        <position position="191"/>
    </location>
    <ligand>
        <name>substrate</name>
    </ligand>
</feature>
<keyword evidence="9 16" id="KW-0547">Nucleotide-binding</keyword>
<protein>
    <recommendedName>
        <fullName evidence="15 16">Type III pantothenate kinase</fullName>
        <ecNumber evidence="6 16">2.7.1.33</ecNumber>
    </recommendedName>
    <alternativeName>
        <fullName evidence="16">PanK-III</fullName>
    </alternativeName>
    <alternativeName>
        <fullName evidence="16">Pantothenic acid kinase</fullName>
    </alternativeName>
</protein>
<dbReference type="EC" id="2.7.1.33" evidence="6 16"/>
<evidence type="ECO:0000256" key="6">
    <source>
        <dbReference type="ARBA" id="ARBA00012102"/>
    </source>
</evidence>
<dbReference type="GO" id="GO:0005524">
    <property type="term" value="F:ATP binding"/>
    <property type="evidence" value="ECO:0007669"/>
    <property type="project" value="UniProtKB-UniRule"/>
</dbReference>
<comment type="pathway">
    <text evidence="4 16">Cofactor biosynthesis; coenzyme A biosynthesis; CoA from (R)-pantothenate: step 1/5.</text>
</comment>
<comment type="catalytic activity">
    <reaction evidence="1 16">
        <text>(R)-pantothenate + ATP = (R)-4'-phosphopantothenate + ADP + H(+)</text>
        <dbReference type="Rhea" id="RHEA:16373"/>
        <dbReference type="ChEBI" id="CHEBI:10986"/>
        <dbReference type="ChEBI" id="CHEBI:15378"/>
        <dbReference type="ChEBI" id="CHEBI:29032"/>
        <dbReference type="ChEBI" id="CHEBI:30616"/>
        <dbReference type="ChEBI" id="CHEBI:456216"/>
        <dbReference type="EC" id="2.7.1.33"/>
    </reaction>
</comment>
<organism evidence="17 18">
    <name type="scientific">Ardenticatena maritima</name>
    <dbReference type="NCBI Taxonomy" id="872965"/>
    <lineage>
        <taxon>Bacteria</taxon>
        <taxon>Bacillati</taxon>
        <taxon>Chloroflexota</taxon>
        <taxon>Ardenticatenia</taxon>
        <taxon>Ardenticatenales</taxon>
        <taxon>Ardenticatenaceae</taxon>
        <taxon>Ardenticatena</taxon>
    </lineage>
</organism>
<dbReference type="GO" id="GO:0015937">
    <property type="term" value="P:coenzyme A biosynthetic process"/>
    <property type="evidence" value="ECO:0007669"/>
    <property type="project" value="UniProtKB-UniRule"/>
</dbReference>
<dbReference type="UniPathway" id="UPA00241">
    <property type="reaction ID" value="UER00352"/>
</dbReference>
<evidence type="ECO:0000256" key="2">
    <source>
        <dbReference type="ARBA" id="ARBA00001958"/>
    </source>
</evidence>
<keyword evidence="11 16" id="KW-0067">ATP-binding</keyword>
<dbReference type="NCBIfam" id="TIGR00671">
    <property type="entry name" value="baf"/>
    <property type="match status" value="1"/>
</dbReference>
<evidence type="ECO:0000256" key="5">
    <source>
        <dbReference type="ARBA" id="ARBA00011738"/>
    </source>
</evidence>
<dbReference type="HAMAP" id="MF_01274">
    <property type="entry name" value="Pantothen_kinase_3"/>
    <property type="match status" value="1"/>
</dbReference>
<feature type="binding site" evidence="16">
    <location>
        <position position="139"/>
    </location>
    <ligand>
        <name>ATP</name>
        <dbReference type="ChEBI" id="CHEBI:30616"/>
    </ligand>
</feature>
<evidence type="ECO:0000256" key="16">
    <source>
        <dbReference type="HAMAP-Rule" id="MF_01274"/>
    </source>
</evidence>
<evidence type="ECO:0000256" key="1">
    <source>
        <dbReference type="ARBA" id="ARBA00001206"/>
    </source>
</evidence>
<evidence type="ECO:0000256" key="11">
    <source>
        <dbReference type="ARBA" id="ARBA00022840"/>
    </source>
</evidence>
<keyword evidence="8 16" id="KW-0808">Transferase</keyword>
<evidence type="ECO:0000256" key="13">
    <source>
        <dbReference type="ARBA" id="ARBA00022993"/>
    </source>
</evidence>
<dbReference type="InParanoid" id="A0A0M8K7Y2"/>
<dbReference type="PANTHER" id="PTHR34265:SF1">
    <property type="entry name" value="TYPE III PANTOTHENATE KINASE"/>
    <property type="match status" value="1"/>
</dbReference>
<dbReference type="CDD" id="cd24015">
    <property type="entry name" value="ASKHA_NBD_PanK-III"/>
    <property type="match status" value="1"/>
</dbReference>
<keyword evidence="16" id="KW-0479">Metal-binding</keyword>
<dbReference type="Gene3D" id="3.30.420.40">
    <property type="match status" value="2"/>
</dbReference>
<dbReference type="STRING" id="872965.SE16_10985"/>
<feature type="binding site" evidence="16">
    <location>
        <position position="136"/>
    </location>
    <ligand>
        <name>K(+)</name>
        <dbReference type="ChEBI" id="CHEBI:29103"/>
    </ligand>
</feature>
<dbReference type="NCBIfam" id="NF009848">
    <property type="entry name" value="PRK13318.1-6"/>
    <property type="match status" value="1"/>
</dbReference>
<keyword evidence="10 16" id="KW-0418">Kinase</keyword>
<comment type="caution">
    <text evidence="17">The sequence shown here is derived from an EMBL/GenBank/DDBJ whole genome shotgun (WGS) entry which is preliminary data.</text>
</comment>
<evidence type="ECO:0000256" key="10">
    <source>
        <dbReference type="ARBA" id="ARBA00022777"/>
    </source>
</evidence>
<feature type="active site" description="Proton acceptor" evidence="16">
    <location>
        <position position="116"/>
    </location>
</feature>
<evidence type="ECO:0000256" key="14">
    <source>
        <dbReference type="ARBA" id="ARBA00038036"/>
    </source>
</evidence>
<keyword evidence="18" id="KW-1185">Reference proteome</keyword>
<evidence type="ECO:0000313" key="17">
    <source>
        <dbReference type="EMBL" id="GAP62661.1"/>
    </source>
</evidence>
<dbReference type="GO" id="GO:0005737">
    <property type="term" value="C:cytoplasm"/>
    <property type="evidence" value="ECO:0007669"/>
    <property type="project" value="UniProtKB-SubCell"/>
</dbReference>
<feature type="binding site" evidence="16">
    <location>
        <begin position="12"/>
        <end position="19"/>
    </location>
    <ligand>
        <name>ATP</name>
        <dbReference type="ChEBI" id="CHEBI:30616"/>
    </ligand>
</feature>
<sequence length="263" mass="27984">MNEVQAMLLAVDIGNTHAKFGIFDENGALVADWRAVTDHDRTADEWGVLVERFLALRGYRLAELRHCIISSVVPPATAAVSEMVRRYLHTEPLIVSAEIDIGIPVQVPNPAEVGADRLVNAVAAVKRYGAPAIVIDLGTATTFDVVSPEGAYIGGVIAPGLQLSASALFSRAARLFKVDFVFPPRVIGNTSATAMQSGLMWGYASLIEGIVARITAELGAQPTVIATGGLAEAMAEHTACITVVDQALTVDGLYEIWKRHHGS</sequence>
<dbReference type="GO" id="GO:0004594">
    <property type="term" value="F:pantothenate kinase activity"/>
    <property type="evidence" value="ECO:0007669"/>
    <property type="project" value="UniProtKB-UniRule"/>
</dbReference>
<name>A0A0M8K7Y2_9CHLR</name>
<evidence type="ECO:0000256" key="9">
    <source>
        <dbReference type="ARBA" id="ARBA00022741"/>
    </source>
</evidence>
<evidence type="ECO:0000256" key="4">
    <source>
        <dbReference type="ARBA" id="ARBA00005225"/>
    </source>
</evidence>
<dbReference type="GO" id="GO:0046872">
    <property type="term" value="F:metal ion binding"/>
    <property type="evidence" value="ECO:0007669"/>
    <property type="project" value="UniProtKB-KW"/>
</dbReference>
<keyword evidence="12 16" id="KW-0630">Potassium</keyword>
<comment type="caution">
    <text evidence="16">Lacks conserved residue(s) required for the propagation of feature annotation.</text>
</comment>
<dbReference type="InterPro" id="IPR004619">
    <property type="entry name" value="Type_III_PanK"/>
</dbReference>
<accession>A0A0M8K7Y2</accession>
<comment type="cofactor">
    <cofactor evidence="2">
        <name>K(+)</name>
        <dbReference type="ChEBI" id="CHEBI:29103"/>
    </cofactor>
</comment>
<proteinExistence type="inferred from homology"/>
<evidence type="ECO:0000256" key="12">
    <source>
        <dbReference type="ARBA" id="ARBA00022958"/>
    </source>
</evidence>
<evidence type="ECO:0000256" key="3">
    <source>
        <dbReference type="ARBA" id="ARBA00004496"/>
    </source>
</evidence>